<sequence length="301" mass="33058">MALIASVTAFAGVGGTSFPAVAMPSLPAWVEAIDLGSKVWTPAELWQCVIGQPPRPVHPLLAPWIPYVLLSIYIFGKPFFDRACGALGTTGKSTPFKAMALAHNLALCAYSAATAWYTWRITFSQFSRLGVVNGYCEGGGGWDAGLGHLGFLFYLSKYWELADTALLVVKRRQPSYLQVYHHAGTAYGAWLLCLTHVPVMFIFVGLNALVHTVMYFYYAATICGYRFPGKSGITSLQIGQFYFGILICMPAFFVRGGTCTTSAQKVALSFMIAHAIYLTKLFGDFFRDAYQEKRRAAKKGL</sequence>
<dbReference type="GO" id="GO:0019367">
    <property type="term" value="P:fatty acid elongation, saturated fatty acid"/>
    <property type="evidence" value="ECO:0007669"/>
    <property type="project" value="TreeGrafter"/>
</dbReference>
<keyword evidence="6 10" id="KW-1133">Transmembrane helix</keyword>
<reference evidence="11 12" key="1">
    <citation type="submission" date="2017-03" db="EMBL/GenBank/DDBJ databases">
        <title>WGS assembly of Porphyra umbilicalis.</title>
        <authorList>
            <person name="Brawley S.H."/>
            <person name="Blouin N.A."/>
            <person name="Ficko-Blean E."/>
            <person name="Wheeler G.L."/>
            <person name="Lohr M."/>
            <person name="Goodson H.V."/>
            <person name="Jenkins J.W."/>
            <person name="Blaby-Haas C.E."/>
            <person name="Helliwell K.E."/>
            <person name="Chan C."/>
            <person name="Marriage T."/>
            <person name="Bhattacharya D."/>
            <person name="Klein A.S."/>
            <person name="Badis Y."/>
            <person name="Brodie J."/>
            <person name="Cao Y."/>
            <person name="Collen J."/>
            <person name="Dittami S.M."/>
            <person name="Gachon C.M."/>
            <person name="Green B.R."/>
            <person name="Karpowicz S."/>
            <person name="Kim J.W."/>
            <person name="Kudahl U."/>
            <person name="Lin S."/>
            <person name="Michel G."/>
            <person name="Mittag M."/>
            <person name="Olson B.J."/>
            <person name="Pangilinan J."/>
            <person name="Peng Y."/>
            <person name="Qiu H."/>
            <person name="Shu S."/>
            <person name="Singer J.T."/>
            <person name="Smith A.G."/>
            <person name="Sprecher B.N."/>
            <person name="Wagner V."/>
            <person name="Wang W."/>
            <person name="Wang Z.-Y."/>
            <person name="Yan J."/>
            <person name="Yarish C."/>
            <person name="Zoeuner-Riek S."/>
            <person name="Zhuang Y."/>
            <person name="Zou Y."/>
            <person name="Lindquist E.A."/>
            <person name="Grimwood J."/>
            <person name="Barry K."/>
            <person name="Rokhsar D.S."/>
            <person name="Schmutz J."/>
            <person name="Stiller J.W."/>
            <person name="Grossman A.R."/>
            <person name="Prochnik S.E."/>
        </authorList>
    </citation>
    <scope>NUCLEOTIDE SEQUENCE [LARGE SCALE GENOMIC DNA]</scope>
    <source>
        <strain evidence="11">4086291</strain>
    </source>
</reference>
<dbReference type="GO" id="GO:0030148">
    <property type="term" value="P:sphingolipid biosynthetic process"/>
    <property type="evidence" value="ECO:0007669"/>
    <property type="project" value="TreeGrafter"/>
</dbReference>
<dbReference type="InterPro" id="IPR002076">
    <property type="entry name" value="ELO_fam"/>
</dbReference>
<accession>A0A1X6P334</accession>
<evidence type="ECO:0000256" key="6">
    <source>
        <dbReference type="ARBA" id="ARBA00022989"/>
    </source>
</evidence>
<keyword evidence="8 10" id="KW-0472">Membrane</keyword>
<evidence type="ECO:0000256" key="7">
    <source>
        <dbReference type="ARBA" id="ARBA00023098"/>
    </source>
</evidence>
<gene>
    <name evidence="11" type="ORF">BU14_0245s0009</name>
</gene>
<feature type="transmembrane region" description="Helical" evidence="10">
    <location>
        <begin position="232"/>
        <end position="254"/>
    </location>
</feature>
<dbReference type="Proteomes" id="UP000218209">
    <property type="component" value="Unassembled WGS sequence"/>
</dbReference>
<comment type="catalytic activity">
    <reaction evidence="10">
        <text>an acyl-CoA + malonyl-CoA + H(+) = a 3-oxoacyl-CoA + CO2 + CoA</text>
        <dbReference type="Rhea" id="RHEA:50252"/>
        <dbReference type="ChEBI" id="CHEBI:15378"/>
        <dbReference type="ChEBI" id="CHEBI:16526"/>
        <dbReference type="ChEBI" id="CHEBI:57287"/>
        <dbReference type="ChEBI" id="CHEBI:57384"/>
        <dbReference type="ChEBI" id="CHEBI:58342"/>
        <dbReference type="ChEBI" id="CHEBI:90726"/>
    </reaction>
    <physiologicalReaction direction="left-to-right" evidence="10">
        <dbReference type="Rhea" id="RHEA:50253"/>
    </physiologicalReaction>
</comment>
<feature type="transmembrane region" description="Helical" evidence="10">
    <location>
        <begin position="266"/>
        <end position="286"/>
    </location>
</feature>
<feature type="transmembrane region" description="Helical" evidence="10">
    <location>
        <begin position="199"/>
        <end position="220"/>
    </location>
</feature>
<name>A0A1X6P334_PORUM</name>
<dbReference type="GO" id="GO:0034625">
    <property type="term" value="P:fatty acid elongation, monounsaturated fatty acid"/>
    <property type="evidence" value="ECO:0007669"/>
    <property type="project" value="TreeGrafter"/>
</dbReference>
<evidence type="ECO:0000256" key="10">
    <source>
        <dbReference type="RuleBase" id="RU361115"/>
    </source>
</evidence>
<dbReference type="PANTHER" id="PTHR11157:SF169">
    <property type="entry name" value="ELONGATION OF FATTY ACIDS PROTEIN"/>
    <property type="match status" value="1"/>
</dbReference>
<evidence type="ECO:0000256" key="5">
    <source>
        <dbReference type="ARBA" id="ARBA00022832"/>
    </source>
</evidence>
<evidence type="ECO:0000256" key="4">
    <source>
        <dbReference type="ARBA" id="ARBA00022692"/>
    </source>
</evidence>
<evidence type="ECO:0000256" key="3">
    <source>
        <dbReference type="ARBA" id="ARBA00022679"/>
    </source>
</evidence>
<dbReference type="OrthoDB" id="10259681at2759"/>
<proteinExistence type="inferred from homology"/>
<evidence type="ECO:0000256" key="1">
    <source>
        <dbReference type="ARBA" id="ARBA00004141"/>
    </source>
</evidence>
<keyword evidence="5 10" id="KW-0276">Fatty acid metabolism</keyword>
<evidence type="ECO:0000256" key="2">
    <source>
        <dbReference type="ARBA" id="ARBA00022516"/>
    </source>
</evidence>
<dbReference type="EC" id="2.3.1.-" evidence="10"/>
<dbReference type="AlphaFoldDB" id="A0A1X6P334"/>
<keyword evidence="3 10" id="KW-0808">Transferase</keyword>
<keyword evidence="2 10" id="KW-0444">Lipid biosynthesis</keyword>
<dbReference type="GO" id="GO:0005789">
    <property type="term" value="C:endoplasmic reticulum membrane"/>
    <property type="evidence" value="ECO:0007669"/>
    <property type="project" value="TreeGrafter"/>
</dbReference>
<evidence type="ECO:0000256" key="8">
    <source>
        <dbReference type="ARBA" id="ARBA00023136"/>
    </source>
</evidence>
<dbReference type="GO" id="GO:0009922">
    <property type="term" value="F:fatty acid elongase activity"/>
    <property type="evidence" value="ECO:0007669"/>
    <property type="project" value="InterPro"/>
</dbReference>
<evidence type="ECO:0000313" key="11">
    <source>
        <dbReference type="EMBL" id="OSX75227.1"/>
    </source>
</evidence>
<organism evidence="11 12">
    <name type="scientific">Porphyra umbilicalis</name>
    <name type="common">Purple laver</name>
    <name type="synonym">Red alga</name>
    <dbReference type="NCBI Taxonomy" id="2786"/>
    <lineage>
        <taxon>Eukaryota</taxon>
        <taxon>Rhodophyta</taxon>
        <taxon>Bangiophyceae</taxon>
        <taxon>Bangiales</taxon>
        <taxon>Bangiaceae</taxon>
        <taxon>Porphyra</taxon>
    </lineage>
</organism>
<dbReference type="GO" id="GO:0042761">
    <property type="term" value="P:very long-chain fatty acid biosynthetic process"/>
    <property type="evidence" value="ECO:0007669"/>
    <property type="project" value="TreeGrafter"/>
</dbReference>
<feature type="transmembrane region" description="Helical" evidence="10">
    <location>
        <begin position="101"/>
        <end position="119"/>
    </location>
</feature>
<keyword evidence="9 10" id="KW-0275">Fatty acid biosynthesis</keyword>
<feature type="transmembrane region" description="Helical" evidence="10">
    <location>
        <begin position="61"/>
        <end position="80"/>
    </location>
</feature>
<dbReference type="EMBL" id="KV918911">
    <property type="protein sequence ID" value="OSX75227.1"/>
    <property type="molecule type" value="Genomic_DNA"/>
</dbReference>
<comment type="subcellular location">
    <subcellularLocation>
        <location evidence="1">Membrane</location>
        <topology evidence="1">Multi-pass membrane protein</topology>
    </subcellularLocation>
</comment>
<keyword evidence="12" id="KW-1185">Reference proteome</keyword>
<comment type="similarity">
    <text evidence="10">Belongs to the ELO family.</text>
</comment>
<keyword evidence="4 10" id="KW-0812">Transmembrane</keyword>
<evidence type="ECO:0000313" key="12">
    <source>
        <dbReference type="Proteomes" id="UP000218209"/>
    </source>
</evidence>
<evidence type="ECO:0000256" key="9">
    <source>
        <dbReference type="ARBA" id="ARBA00023160"/>
    </source>
</evidence>
<dbReference type="PANTHER" id="PTHR11157">
    <property type="entry name" value="FATTY ACID ACYL TRANSFERASE-RELATED"/>
    <property type="match status" value="1"/>
</dbReference>
<protein>
    <recommendedName>
        <fullName evidence="10">Elongation of fatty acids protein</fullName>
        <ecNumber evidence="10">2.3.1.-</ecNumber>
    </recommendedName>
</protein>
<keyword evidence="7 10" id="KW-0443">Lipid metabolism</keyword>
<dbReference type="Pfam" id="PF01151">
    <property type="entry name" value="ELO"/>
    <property type="match status" value="1"/>
</dbReference>
<dbReference type="GO" id="GO:0034626">
    <property type="term" value="P:fatty acid elongation, polyunsaturated fatty acid"/>
    <property type="evidence" value="ECO:0007669"/>
    <property type="project" value="TreeGrafter"/>
</dbReference>